<keyword evidence="6 13" id="KW-0949">S-adenosyl-L-methionine</keyword>
<keyword evidence="4 13" id="KW-0963">Cytoplasm</keyword>
<dbReference type="InterPro" id="IPR003699">
    <property type="entry name" value="QueA"/>
</dbReference>
<evidence type="ECO:0000313" key="15">
    <source>
        <dbReference type="Proteomes" id="UP000236724"/>
    </source>
</evidence>
<dbReference type="InterPro" id="IPR042118">
    <property type="entry name" value="QueA_dom1"/>
</dbReference>
<dbReference type="NCBIfam" id="NF001140">
    <property type="entry name" value="PRK00147.1"/>
    <property type="match status" value="1"/>
</dbReference>
<dbReference type="HAMAP" id="MF_00113">
    <property type="entry name" value="QueA"/>
    <property type="match status" value="1"/>
</dbReference>
<dbReference type="PANTHER" id="PTHR30307">
    <property type="entry name" value="S-ADENOSYLMETHIONINE:TRNA RIBOSYLTRANSFERASE-ISOMERASE"/>
    <property type="match status" value="1"/>
</dbReference>
<gene>
    <name evidence="13 14" type="primary">queA</name>
    <name evidence="14" type="ORF">MBHS_02621</name>
</gene>
<evidence type="ECO:0000256" key="8">
    <source>
        <dbReference type="ARBA" id="ARBA00052751"/>
    </source>
</evidence>
<reference evidence="14 15" key="1">
    <citation type="submission" date="2016-10" db="EMBL/GenBank/DDBJ databases">
        <authorList>
            <person name="de Groot N.N."/>
        </authorList>
    </citation>
    <scope>NUCLEOTIDE SEQUENCE [LARGE SCALE GENOMIC DNA]</scope>
    <source>
        <strain evidence="14">MBHS1</strain>
    </source>
</reference>
<evidence type="ECO:0000256" key="4">
    <source>
        <dbReference type="ARBA" id="ARBA00022490"/>
    </source>
</evidence>
<evidence type="ECO:0000313" key="14">
    <source>
        <dbReference type="EMBL" id="SEH06755.1"/>
    </source>
</evidence>
<evidence type="ECO:0000256" key="3">
    <source>
        <dbReference type="ARBA" id="ARBA00011245"/>
    </source>
</evidence>
<dbReference type="Pfam" id="PF02547">
    <property type="entry name" value="Queuosine_synth"/>
    <property type="match status" value="1"/>
</dbReference>
<dbReference type="EC" id="2.4.99.17" evidence="10 13"/>
<evidence type="ECO:0000256" key="11">
    <source>
        <dbReference type="ARBA" id="ARBA00069325"/>
    </source>
</evidence>
<dbReference type="FunFam" id="3.40.1780.10:FF:000001">
    <property type="entry name" value="S-adenosylmethionine:tRNA ribosyltransferase-isomerase"/>
    <property type="match status" value="1"/>
</dbReference>
<dbReference type="Gene3D" id="2.40.10.240">
    <property type="entry name" value="QueA-like"/>
    <property type="match status" value="1"/>
</dbReference>
<dbReference type="AlphaFoldDB" id="A0A1H6FCL3"/>
<comment type="subunit">
    <text evidence="3 13">Monomer.</text>
</comment>
<dbReference type="InterPro" id="IPR042119">
    <property type="entry name" value="QueA_dom2"/>
</dbReference>
<comment type="function">
    <text evidence="13">Transfers and isomerizes the ribose moiety from AdoMet to the 7-aminomethyl group of 7-deazaguanine (preQ1-tRNA) to give epoxyqueuosine (oQ-tRNA).</text>
</comment>
<evidence type="ECO:0000256" key="2">
    <source>
        <dbReference type="ARBA" id="ARBA00004691"/>
    </source>
</evidence>
<proteinExistence type="inferred from homology"/>
<dbReference type="SUPFAM" id="SSF111337">
    <property type="entry name" value="QueA-like"/>
    <property type="match status" value="1"/>
</dbReference>
<accession>A0A1H6FCL3</accession>
<dbReference type="EMBL" id="FMSV02000504">
    <property type="protein sequence ID" value="SEH06755.1"/>
    <property type="molecule type" value="Genomic_DNA"/>
</dbReference>
<dbReference type="NCBIfam" id="TIGR00113">
    <property type="entry name" value="queA"/>
    <property type="match status" value="1"/>
</dbReference>
<evidence type="ECO:0000256" key="13">
    <source>
        <dbReference type="HAMAP-Rule" id="MF_00113"/>
    </source>
</evidence>
<comment type="similarity">
    <text evidence="9 13">Belongs to the QueA family.</text>
</comment>
<evidence type="ECO:0000256" key="10">
    <source>
        <dbReference type="ARBA" id="ARBA00066503"/>
    </source>
</evidence>
<keyword evidence="15" id="KW-1185">Reference proteome</keyword>
<name>A0A1H6FCL3_9GAMM</name>
<dbReference type="GO" id="GO:0008616">
    <property type="term" value="P:tRNA queuosine(34) biosynthetic process"/>
    <property type="evidence" value="ECO:0007669"/>
    <property type="project" value="UniProtKB-UniRule"/>
</dbReference>
<dbReference type="Gene3D" id="3.40.1780.10">
    <property type="entry name" value="QueA-like"/>
    <property type="match status" value="1"/>
</dbReference>
<keyword evidence="14" id="KW-0413">Isomerase</keyword>
<evidence type="ECO:0000256" key="12">
    <source>
        <dbReference type="ARBA" id="ARBA00076160"/>
    </source>
</evidence>
<evidence type="ECO:0000256" key="9">
    <source>
        <dbReference type="ARBA" id="ARBA00061210"/>
    </source>
</evidence>
<dbReference type="OrthoDB" id="9805933at2"/>
<dbReference type="PANTHER" id="PTHR30307:SF0">
    <property type="entry name" value="S-ADENOSYLMETHIONINE:TRNA RIBOSYLTRANSFERASE-ISOMERASE"/>
    <property type="match status" value="1"/>
</dbReference>
<keyword evidence="5 13" id="KW-0808">Transferase</keyword>
<dbReference type="InterPro" id="IPR036100">
    <property type="entry name" value="QueA_sf"/>
</dbReference>
<comment type="catalytic activity">
    <reaction evidence="8 13">
        <text>7-aminomethyl-7-carbaguanosine(34) in tRNA + S-adenosyl-L-methionine = epoxyqueuosine(34) in tRNA + adenine + L-methionine + 2 H(+)</text>
        <dbReference type="Rhea" id="RHEA:32155"/>
        <dbReference type="Rhea" id="RHEA-COMP:10342"/>
        <dbReference type="Rhea" id="RHEA-COMP:18582"/>
        <dbReference type="ChEBI" id="CHEBI:15378"/>
        <dbReference type="ChEBI" id="CHEBI:16708"/>
        <dbReference type="ChEBI" id="CHEBI:57844"/>
        <dbReference type="ChEBI" id="CHEBI:59789"/>
        <dbReference type="ChEBI" id="CHEBI:82833"/>
        <dbReference type="ChEBI" id="CHEBI:194443"/>
        <dbReference type="EC" id="2.4.99.17"/>
    </reaction>
</comment>
<evidence type="ECO:0000256" key="6">
    <source>
        <dbReference type="ARBA" id="ARBA00022691"/>
    </source>
</evidence>
<dbReference type="UniPathway" id="UPA00392"/>
<evidence type="ECO:0000256" key="1">
    <source>
        <dbReference type="ARBA" id="ARBA00004496"/>
    </source>
</evidence>
<protein>
    <recommendedName>
        <fullName evidence="11 13">S-adenosylmethionine:tRNA ribosyltransferase-isomerase</fullName>
        <ecNumber evidence="10 13">2.4.99.17</ecNumber>
    </recommendedName>
    <alternativeName>
        <fullName evidence="12 13">Queuosine biosynthesis protein QueA</fullName>
    </alternativeName>
</protein>
<sequence length="344" mass="38097">MQRTDFHFDLPPELIAQTPAQQRTDSRLLCLQRHTGAILDQNFTDLPNWLKPGDLLVLNNTRVIPARLFGHKPSGGKVEILIERLLGEHQALAHLRASKSPKPGTEIILDNTQQQAQSLWVEGREGALFKLSSPAATPLSALLSEFGHVPLPPYIQRADQQQDKNRYQTVYASCDGAVAAPTAGLHFDQAMLEHLSAQGIEQAFVTLHVGAGTFQPVRADNLDEHEMHAEWLSVSERVCEQVKATKAAGGRVVAVGTTSVRALESAAADGELKPFEGDTRLFIQPGYQFRVVDALLTNFHLSESTLLMLVSAFGGYQEVMQAYRHAVAEQYRFFSYGDAMFFYE</sequence>
<comment type="pathway">
    <text evidence="2 13">tRNA modification; tRNA-queuosine biosynthesis.</text>
</comment>
<keyword evidence="7 13" id="KW-0671">Queuosine biosynthesis</keyword>
<evidence type="ECO:0000256" key="5">
    <source>
        <dbReference type="ARBA" id="ARBA00022679"/>
    </source>
</evidence>
<comment type="subcellular location">
    <subcellularLocation>
        <location evidence="1 13">Cytoplasm</location>
    </subcellularLocation>
</comment>
<organism evidence="14 15">
    <name type="scientific">Candidatus Venteria ishoeyi</name>
    <dbReference type="NCBI Taxonomy" id="1899563"/>
    <lineage>
        <taxon>Bacteria</taxon>
        <taxon>Pseudomonadati</taxon>
        <taxon>Pseudomonadota</taxon>
        <taxon>Gammaproteobacteria</taxon>
        <taxon>Thiotrichales</taxon>
        <taxon>Thiotrichaceae</taxon>
        <taxon>Venteria</taxon>
    </lineage>
</organism>
<dbReference type="GO" id="GO:0005737">
    <property type="term" value="C:cytoplasm"/>
    <property type="evidence" value="ECO:0007669"/>
    <property type="project" value="UniProtKB-SubCell"/>
</dbReference>
<evidence type="ECO:0000256" key="7">
    <source>
        <dbReference type="ARBA" id="ARBA00022785"/>
    </source>
</evidence>
<dbReference type="Proteomes" id="UP000236724">
    <property type="component" value="Unassembled WGS sequence"/>
</dbReference>
<dbReference type="RefSeq" id="WP_103920502.1">
    <property type="nucleotide sequence ID" value="NZ_FMSV02000504.1"/>
</dbReference>
<dbReference type="GO" id="GO:0051075">
    <property type="term" value="F:S-adenosylmethionine:tRNA ribosyltransferase-isomerase activity"/>
    <property type="evidence" value="ECO:0007669"/>
    <property type="project" value="UniProtKB-EC"/>
</dbReference>
<keyword evidence="14" id="KW-0328">Glycosyltransferase</keyword>